<sequence length="87" mass="9981">VAPEVSQGSNDVVESSPRTHQKFTGKFVGSSSTGCRELARKFTGRMLEVRWEFDKRKWELAGGSSERCQEFVEEMIGQRTLYVEYRS</sequence>
<feature type="region of interest" description="Disordered" evidence="1">
    <location>
        <begin position="1"/>
        <end position="31"/>
    </location>
</feature>
<feature type="non-terminal residue" evidence="2">
    <location>
        <position position="1"/>
    </location>
</feature>
<accession>A0A426XA37</accession>
<protein>
    <submittedName>
        <fullName evidence="2">Uncharacterized protein</fullName>
    </submittedName>
</protein>
<feature type="compositionally biased region" description="Polar residues" evidence="1">
    <location>
        <begin position="1"/>
        <end position="18"/>
    </location>
</feature>
<dbReference type="AlphaFoldDB" id="A0A426XA37"/>
<comment type="caution">
    <text evidence="2">The sequence shown here is derived from an EMBL/GenBank/DDBJ whole genome shotgun (WGS) entry which is preliminary data.</text>
</comment>
<evidence type="ECO:0000313" key="2">
    <source>
        <dbReference type="EMBL" id="RRT36304.1"/>
    </source>
</evidence>
<name>A0A426XA37_ENSVE</name>
<gene>
    <name evidence="2" type="ORF">B296_00019171</name>
</gene>
<evidence type="ECO:0000256" key="1">
    <source>
        <dbReference type="SAM" id="MobiDB-lite"/>
    </source>
</evidence>
<dbReference type="EMBL" id="AMZH03023774">
    <property type="protein sequence ID" value="RRT36304.1"/>
    <property type="molecule type" value="Genomic_DNA"/>
</dbReference>
<dbReference type="Proteomes" id="UP000287651">
    <property type="component" value="Unassembled WGS sequence"/>
</dbReference>
<reference evidence="2 3" key="1">
    <citation type="journal article" date="2014" name="Agronomy (Basel)">
        <title>A Draft Genome Sequence for Ensete ventricosum, the Drought-Tolerant Tree Against Hunger.</title>
        <authorList>
            <person name="Harrison J."/>
            <person name="Moore K.A."/>
            <person name="Paszkiewicz K."/>
            <person name="Jones T."/>
            <person name="Grant M."/>
            <person name="Ambacheew D."/>
            <person name="Muzemil S."/>
            <person name="Studholme D.J."/>
        </authorList>
    </citation>
    <scope>NUCLEOTIDE SEQUENCE [LARGE SCALE GENOMIC DNA]</scope>
</reference>
<organism evidence="2 3">
    <name type="scientific">Ensete ventricosum</name>
    <name type="common">Abyssinian banana</name>
    <name type="synonym">Musa ensete</name>
    <dbReference type="NCBI Taxonomy" id="4639"/>
    <lineage>
        <taxon>Eukaryota</taxon>
        <taxon>Viridiplantae</taxon>
        <taxon>Streptophyta</taxon>
        <taxon>Embryophyta</taxon>
        <taxon>Tracheophyta</taxon>
        <taxon>Spermatophyta</taxon>
        <taxon>Magnoliopsida</taxon>
        <taxon>Liliopsida</taxon>
        <taxon>Zingiberales</taxon>
        <taxon>Musaceae</taxon>
        <taxon>Ensete</taxon>
    </lineage>
</organism>
<evidence type="ECO:0000313" key="3">
    <source>
        <dbReference type="Proteomes" id="UP000287651"/>
    </source>
</evidence>
<proteinExistence type="predicted"/>